<organism evidence="1 2">
    <name type="scientific">Rhododendron griersonianum</name>
    <dbReference type="NCBI Taxonomy" id="479676"/>
    <lineage>
        <taxon>Eukaryota</taxon>
        <taxon>Viridiplantae</taxon>
        <taxon>Streptophyta</taxon>
        <taxon>Embryophyta</taxon>
        <taxon>Tracheophyta</taxon>
        <taxon>Spermatophyta</taxon>
        <taxon>Magnoliopsida</taxon>
        <taxon>eudicotyledons</taxon>
        <taxon>Gunneridae</taxon>
        <taxon>Pentapetalae</taxon>
        <taxon>asterids</taxon>
        <taxon>Ericales</taxon>
        <taxon>Ericaceae</taxon>
        <taxon>Ericoideae</taxon>
        <taxon>Rhodoreae</taxon>
        <taxon>Rhododendron</taxon>
    </lineage>
</organism>
<accession>A0AAV6ILA1</accession>
<dbReference type="AlphaFoldDB" id="A0AAV6ILA1"/>
<evidence type="ECO:0000313" key="1">
    <source>
        <dbReference type="EMBL" id="KAG5528650.1"/>
    </source>
</evidence>
<dbReference type="EMBL" id="JACTNZ010000010">
    <property type="protein sequence ID" value="KAG5528650.1"/>
    <property type="molecule type" value="Genomic_DNA"/>
</dbReference>
<evidence type="ECO:0000313" key="2">
    <source>
        <dbReference type="Proteomes" id="UP000823749"/>
    </source>
</evidence>
<comment type="caution">
    <text evidence="1">The sequence shown here is derived from an EMBL/GenBank/DDBJ whole genome shotgun (WGS) entry which is preliminary data.</text>
</comment>
<protein>
    <submittedName>
        <fullName evidence="1">Uncharacterized protein</fullName>
    </submittedName>
</protein>
<proteinExistence type="predicted"/>
<gene>
    <name evidence="1" type="ORF">RHGRI_029358</name>
</gene>
<name>A0AAV6ILA1_9ERIC</name>
<sequence length="53" mass="6227">MAMSKNLVFHGRTKYIELQHHFIKDMAQKGKMRLEFFNTKEQLANIMAKAVTT</sequence>
<reference evidence="1" key="1">
    <citation type="submission" date="2020-08" db="EMBL/GenBank/DDBJ databases">
        <title>Plant Genome Project.</title>
        <authorList>
            <person name="Zhang R.-G."/>
        </authorList>
    </citation>
    <scope>NUCLEOTIDE SEQUENCE</scope>
    <source>
        <strain evidence="1">WSP0</strain>
        <tissue evidence="1">Leaf</tissue>
    </source>
</reference>
<keyword evidence="2" id="KW-1185">Reference proteome</keyword>
<dbReference type="Proteomes" id="UP000823749">
    <property type="component" value="Chromosome 10"/>
</dbReference>